<dbReference type="EMBL" id="FUWH01000003">
    <property type="protein sequence ID" value="SJZ67540.1"/>
    <property type="molecule type" value="Genomic_DNA"/>
</dbReference>
<evidence type="ECO:0000313" key="3">
    <source>
        <dbReference type="EMBL" id="SJZ67540.1"/>
    </source>
</evidence>
<keyword evidence="2" id="KW-1133">Transmembrane helix</keyword>
<evidence type="ECO:0000256" key="2">
    <source>
        <dbReference type="SAM" id="Phobius"/>
    </source>
</evidence>
<evidence type="ECO:0000256" key="1">
    <source>
        <dbReference type="SAM" id="MobiDB-lite"/>
    </source>
</evidence>
<reference evidence="3 4" key="1">
    <citation type="submission" date="2017-02" db="EMBL/GenBank/DDBJ databases">
        <authorList>
            <person name="Peterson S.W."/>
        </authorList>
    </citation>
    <scope>NUCLEOTIDE SEQUENCE [LARGE SCALE GENOMIC DNA]</scope>
    <source>
        <strain evidence="3 4">DSM 22335</strain>
    </source>
</reference>
<feature type="region of interest" description="Disordered" evidence="1">
    <location>
        <begin position="213"/>
        <end position="239"/>
    </location>
</feature>
<sequence length="239" mass="25843">MSNEKADELMRDRLSGLGELPEGIHFNAGDTWNRLEAQLKPHTKKRRIVLLRVAALLAITGGSLVWVQHAPQKITPVAGEITTAAPVNIQPQLIHKKQEAVTDLPENENDIKKHTAAVAATQARMDTTAMNNPAPVAVNAETAGTKPPEMVPHTGLPPAASLIMPPEKKTKPVPGPRFRIVHVNELSALAAVQPEIDIPVLRKTLPFTVETTTPVSPDFAEQPGLLKKKTKVTSLSDQP</sequence>
<keyword evidence="2" id="KW-0812">Transmembrane</keyword>
<organism evidence="3 4">
    <name type="scientific">Sediminibacterium ginsengisoli</name>
    <dbReference type="NCBI Taxonomy" id="413434"/>
    <lineage>
        <taxon>Bacteria</taxon>
        <taxon>Pseudomonadati</taxon>
        <taxon>Bacteroidota</taxon>
        <taxon>Chitinophagia</taxon>
        <taxon>Chitinophagales</taxon>
        <taxon>Chitinophagaceae</taxon>
        <taxon>Sediminibacterium</taxon>
    </lineage>
</organism>
<keyword evidence="4" id="KW-1185">Reference proteome</keyword>
<name>A0A1T4MKC7_9BACT</name>
<accession>A0A1T4MKC7</accession>
<protein>
    <submittedName>
        <fullName evidence="3">Uncharacterized protein</fullName>
    </submittedName>
</protein>
<proteinExistence type="predicted"/>
<dbReference type="Proteomes" id="UP000190888">
    <property type="component" value="Unassembled WGS sequence"/>
</dbReference>
<feature type="transmembrane region" description="Helical" evidence="2">
    <location>
        <begin position="49"/>
        <end position="67"/>
    </location>
</feature>
<dbReference type="AlphaFoldDB" id="A0A1T4MKC7"/>
<dbReference type="RefSeq" id="WP_078830895.1">
    <property type="nucleotide sequence ID" value="NZ_FUWH01000003.1"/>
</dbReference>
<keyword evidence="2" id="KW-0472">Membrane</keyword>
<dbReference type="STRING" id="413434.SAMN04488132_103430"/>
<evidence type="ECO:0000313" key="4">
    <source>
        <dbReference type="Proteomes" id="UP000190888"/>
    </source>
</evidence>
<gene>
    <name evidence="3" type="ORF">SAMN04488132_103430</name>
</gene>